<evidence type="ECO:0000259" key="5">
    <source>
        <dbReference type="PROSITE" id="PS50108"/>
    </source>
</evidence>
<gene>
    <name evidence="6" type="ORF">VP01_1292g6</name>
</gene>
<dbReference type="InterPro" id="IPR000095">
    <property type="entry name" value="CRIB_dom"/>
</dbReference>
<feature type="domain" description="CRIB" evidence="5">
    <location>
        <begin position="97"/>
        <end position="110"/>
    </location>
</feature>
<evidence type="ECO:0000256" key="3">
    <source>
        <dbReference type="ARBA" id="ARBA00022553"/>
    </source>
</evidence>
<accession>A0A0L6VQ25</accession>
<keyword evidence="7" id="KW-1185">Reference proteome</keyword>
<comment type="caution">
    <text evidence="6">The sequence shown here is derived from an EMBL/GenBank/DDBJ whole genome shotgun (WGS) entry which is preliminary data.</text>
</comment>
<dbReference type="Gene3D" id="3.90.810.10">
    <property type="entry name" value="CRIB domain"/>
    <property type="match status" value="1"/>
</dbReference>
<comment type="subcellular location">
    <subcellularLocation>
        <location evidence="1">Cytoplasm</location>
        <location evidence="1">Cytoskeleton</location>
    </subcellularLocation>
</comment>
<dbReference type="Gene3D" id="2.30.29.30">
    <property type="entry name" value="Pleckstrin-homology domain (PH domain)/Phosphotyrosine-binding domain (PTB)"/>
    <property type="match status" value="1"/>
</dbReference>
<sequence length="172" mass="19332">MCVVFFFFFEYLFSLPTCLLIDYYLLPLGIFVDQDCMIAFVFVNEDEASAIHKKVINRSKHISKSSTKIKTVEPSAAPSPVLAPNGKKKGGIDKSMISAPTDFKRVAHMGYDSNAGFTTENVDPSWAQLLTNLTDMGFSKSDYMSFYTRTRYPIVNPLSKITLPRQVVSSKF</sequence>
<evidence type="ECO:0000256" key="1">
    <source>
        <dbReference type="ARBA" id="ARBA00004245"/>
    </source>
</evidence>
<protein>
    <recommendedName>
        <fullName evidence="5">CRIB domain-containing protein</fullName>
    </recommendedName>
</protein>
<dbReference type="AlphaFoldDB" id="A0A0L6VQ25"/>
<dbReference type="PROSITE" id="PS50108">
    <property type="entry name" value="CRIB"/>
    <property type="match status" value="1"/>
</dbReference>
<evidence type="ECO:0000313" key="6">
    <source>
        <dbReference type="EMBL" id="KNZ62270.1"/>
    </source>
</evidence>
<evidence type="ECO:0000313" key="7">
    <source>
        <dbReference type="Proteomes" id="UP000037035"/>
    </source>
</evidence>
<dbReference type="InterPro" id="IPR036936">
    <property type="entry name" value="CRIB_dom_sf"/>
</dbReference>
<keyword evidence="4" id="KW-0206">Cytoskeleton</keyword>
<dbReference type="STRING" id="27349.A0A0L6VQ25"/>
<evidence type="ECO:0000256" key="2">
    <source>
        <dbReference type="ARBA" id="ARBA00022490"/>
    </source>
</evidence>
<dbReference type="Proteomes" id="UP000037035">
    <property type="component" value="Unassembled WGS sequence"/>
</dbReference>
<dbReference type="InterPro" id="IPR011993">
    <property type="entry name" value="PH-like_dom_sf"/>
</dbReference>
<keyword evidence="2" id="KW-0963">Cytoplasm</keyword>
<dbReference type="GO" id="GO:0005856">
    <property type="term" value="C:cytoskeleton"/>
    <property type="evidence" value="ECO:0007669"/>
    <property type="project" value="UniProtKB-SubCell"/>
</dbReference>
<name>A0A0L6VQ25_9BASI</name>
<dbReference type="OrthoDB" id="8963340at2759"/>
<dbReference type="FunFam" id="3.90.810.10:FF:000010">
    <property type="entry name" value="Related to Neural Wiskott-Aldrich syndrome protein"/>
    <property type="match status" value="1"/>
</dbReference>
<dbReference type="EMBL" id="LAVV01003254">
    <property type="protein sequence ID" value="KNZ62270.1"/>
    <property type="molecule type" value="Genomic_DNA"/>
</dbReference>
<organism evidence="6 7">
    <name type="scientific">Puccinia sorghi</name>
    <dbReference type="NCBI Taxonomy" id="27349"/>
    <lineage>
        <taxon>Eukaryota</taxon>
        <taxon>Fungi</taxon>
        <taxon>Dikarya</taxon>
        <taxon>Basidiomycota</taxon>
        <taxon>Pucciniomycotina</taxon>
        <taxon>Pucciniomycetes</taxon>
        <taxon>Pucciniales</taxon>
        <taxon>Pucciniaceae</taxon>
        <taxon>Puccinia</taxon>
    </lineage>
</organism>
<reference evidence="6 7" key="1">
    <citation type="submission" date="2015-08" db="EMBL/GenBank/DDBJ databases">
        <title>Next Generation Sequencing and Analysis of the Genome of Puccinia sorghi L Schw, the Causal Agent of Maize Common Rust.</title>
        <authorList>
            <person name="Rochi L."/>
            <person name="Burguener G."/>
            <person name="Darino M."/>
            <person name="Turjanski A."/>
            <person name="Kreff E."/>
            <person name="Dieguez M.J."/>
            <person name="Sacco F."/>
        </authorList>
    </citation>
    <scope>NUCLEOTIDE SEQUENCE [LARGE SCALE GENOMIC DNA]</scope>
    <source>
        <strain evidence="6 7">RO10H11247</strain>
    </source>
</reference>
<dbReference type="Pfam" id="PF00786">
    <property type="entry name" value="PBD"/>
    <property type="match status" value="1"/>
</dbReference>
<dbReference type="GO" id="GO:0007015">
    <property type="term" value="P:actin filament organization"/>
    <property type="evidence" value="ECO:0007669"/>
    <property type="project" value="InterPro"/>
</dbReference>
<dbReference type="SUPFAM" id="SSF47912">
    <property type="entry name" value="Wiscott-Aldrich syndrome protein, WASP, C-terminal domain"/>
    <property type="match status" value="1"/>
</dbReference>
<dbReference type="VEuPathDB" id="FungiDB:VP01_1292g6"/>
<dbReference type="SMART" id="SM00285">
    <property type="entry name" value="PBD"/>
    <property type="match status" value="1"/>
</dbReference>
<proteinExistence type="predicted"/>
<dbReference type="InterPro" id="IPR011026">
    <property type="entry name" value="WAS_C"/>
</dbReference>
<keyword evidence="3" id="KW-0597">Phosphoprotein</keyword>
<evidence type="ECO:0000256" key="4">
    <source>
        <dbReference type="ARBA" id="ARBA00023212"/>
    </source>
</evidence>
<dbReference type="CDD" id="cd00132">
    <property type="entry name" value="CRIB"/>
    <property type="match status" value="1"/>
</dbReference>